<evidence type="ECO:0000256" key="1">
    <source>
        <dbReference type="SAM" id="Phobius"/>
    </source>
</evidence>
<feature type="transmembrane region" description="Helical" evidence="1">
    <location>
        <begin position="248"/>
        <end position="268"/>
    </location>
</feature>
<dbReference type="Proteomes" id="UP001626549">
    <property type="component" value="Chromosome"/>
</dbReference>
<keyword evidence="3" id="KW-1185">Reference proteome</keyword>
<keyword evidence="1" id="KW-0812">Transmembrane</keyword>
<accession>A0ABZ0ICP1</accession>
<name>A0ABZ0ICP1_9GAMM</name>
<feature type="transmembrane region" description="Helical" evidence="1">
    <location>
        <begin position="38"/>
        <end position="56"/>
    </location>
</feature>
<sequence>MSKTHERSSEVVALAAPSTPLSSVHQGERFFAMNPRQILKILVYSLLLVNWINYIINDITVASHTVHAGWQWHDWTSAFATTLDEAAWFLLLFLLELETYLLSDEAFTKTRVRVMQGLRLLCILFIGHTIVAFGNILMELGRSVEHAATDVCAFAGQGLSYARNLEYWEITADNCASIVSTGTLYQFDQGQLITDAAGFRVEWELAWADFLEVVLWVFILFLIEMMVRLQEKGVTDGAALKTARISKAVLYGFLWLIAAYWAFGGHWMFAWDESLWILGFIAIGMNLSEWRDEIQQESSTAEVAETPSI</sequence>
<protein>
    <recommendedName>
        <fullName evidence="4">Shikimate kinase</fullName>
    </recommendedName>
</protein>
<dbReference type="EMBL" id="CP136865">
    <property type="protein sequence ID" value="WOJ95806.1"/>
    <property type="molecule type" value="Genomic_DNA"/>
</dbReference>
<evidence type="ECO:0000313" key="3">
    <source>
        <dbReference type="Proteomes" id="UP001626549"/>
    </source>
</evidence>
<dbReference type="RefSeq" id="WP_407326505.1">
    <property type="nucleotide sequence ID" value="NZ_CP136865.1"/>
</dbReference>
<feature type="transmembrane region" description="Helical" evidence="1">
    <location>
        <begin position="118"/>
        <end position="138"/>
    </location>
</feature>
<gene>
    <name evidence="2" type="ORF">R0137_11185</name>
</gene>
<organism evidence="2 3">
    <name type="scientific">Congregibacter brevis</name>
    <dbReference type="NCBI Taxonomy" id="3081201"/>
    <lineage>
        <taxon>Bacteria</taxon>
        <taxon>Pseudomonadati</taxon>
        <taxon>Pseudomonadota</taxon>
        <taxon>Gammaproteobacteria</taxon>
        <taxon>Cellvibrionales</taxon>
        <taxon>Halieaceae</taxon>
        <taxon>Congregibacter</taxon>
    </lineage>
</organism>
<evidence type="ECO:0008006" key="4">
    <source>
        <dbReference type="Google" id="ProtNLM"/>
    </source>
</evidence>
<proteinExistence type="predicted"/>
<feature type="transmembrane region" description="Helical" evidence="1">
    <location>
        <begin position="205"/>
        <end position="227"/>
    </location>
</feature>
<reference evidence="2 3" key="1">
    <citation type="submission" date="2023-10" db="EMBL/GenBank/DDBJ databases">
        <title>Two novel species belonging to the OM43/NOR5 clade.</title>
        <authorList>
            <person name="Park M."/>
        </authorList>
    </citation>
    <scope>NUCLEOTIDE SEQUENCE [LARGE SCALE GENOMIC DNA]</scope>
    <source>
        <strain evidence="2 3">IMCC45268</strain>
    </source>
</reference>
<keyword evidence="1" id="KW-1133">Transmembrane helix</keyword>
<evidence type="ECO:0000313" key="2">
    <source>
        <dbReference type="EMBL" id="WOJ95806.1"/>
    </source>
</evidence>
<keyword evidence="1" id="KW-0472">Membrane</keyword>
<feature type="transmembrane region" description="Helical" evidence="1">
    <location>
        <begin position="76"/>
        <end position="97"/>
    </location>
</feature>